<sequence>MASSSAVGHTSSRPNPTSGSDAGTQPHLADALTVSFGSERLVLDLSAASSGAVSSILASIEKALTTGATDLESCVDELSKALVIGPLSALTEEARESITGVDGDSFADYVSRSVGHACVSALEGVLTPADAEHISSNLSHMVITKALQAQPLANRLSSQNLLSEFRRHSLAALRDLKSVRSSFFSPEWREWYLQVPPGSPPPPRRAANVDAADGPVRPTSSSSRTVGGEPVSGPSHLAYSHRPFSAQVTVVGASSNPASAEVVDDARKRLAHKDADKAANAFKGGPYTGIDDPRGLSGFWRQLESFVVRRGWCLKGPEHYFLLTNLVSEDDGGDAMDEEAPLTVAGYAQAVECIHQALLDDCGGSLEAEKLLSETIVRRSDESLTSFISKIDKWAKRCKSAGVDLSDGHIIKAYRGGVNDASCKEASYEYPSTWREFRARATVRAARVDTERTTEADVAKTTRAEQPKVQARDKGGQVRQQGGQKPSQS</sequence>
<feature type="non-terminal residue" evidence="2">
    <location>
        <position position="489"/>
    </location>
</feature>
<feature type="compositionally biased region" description="Polar residues" evidence="1">
    <location>
        <begin position="1"/>
        <end position="23"/>
    </location>
</feature>
<feature type="region of interest" description="Disordered" evidence="1">
    <location>
        <begin position="194"/>
        <end position="236"/>
    </location>
</feature>
<feature type="region of interest" description="Disordered" evidence="1">
    <location>
        <begin position="448"/>
        <end position="489"/>
    </location>
</feature>
<gene>
    <name evidence="2" type="ORF">FOL47_010798</name>
</gene>
<reference evidence="2 3" key="1">
    <citation type="submission" date="2020-04" db="EMBL/GenBank/DDBJ databases">
        <title>Perkinsus chesapeaki whole genome sequence.</title>
        <authorList>
            <person name="Bogema D.R."/>
        </authorList>
    </citation>
    <scope>NUCLEOTIDE SEQUENCE [LARGE SCALE GENOMIC DNA]</scope>
    <source>
        <strain evidence="2">ATCC PRA-425</strain>
    </source>
</reference>
<dbReference type="Proteomes" id="UP000591131">
    <property type="component" value="Unassembled WGS sequence"/>
</dbReference>
<comment type="caution">
    <text evidence="2">The sequence shown here is derived from an EMBL/GenBank/DDBJ whole genome shotgun (WGS) entry which is preliminary data.</text>
</comment>
<feature type="region of interest" description="Disordered" evidence="1">
    <location>
        <begin position="1"/>
        <end position="26"/>
    </location>
</feature>
<keyword evidence="3" id="KW-1185">Reference proteome</keyword>
<proteinExistence type="predicted"/>
<feature type="compositionally biased region" description="Basic and acidic residues" evidence="1">
    <location>
        <begin position="448"/>
        <end position="476"/>
    </location>
</feature>
<organism evidence="2 3">
    <name type="scientific">Perkinsus chesapeaki</name>
    <name type="common">Clam parasite</name>
    <name type="synonym">Perkinsus andrewsi</name>
    <dbReference type="NCBI Taxonomy" id="330153"/>
    <lineage>
        <taxon>Eukaryota</taxon>
        <taxon>Sar</taxon>
        <taxon>Alveolata</taxon>
        <taxon>Perkinsozoa</taxon>
        <taxon>Perkinsea</taxon>
        <taxon>Perkinsida</taxon>
        <taxon>Perkinsidae</taxon>
        <taxon>Perkinsus</taxon>
    </lineage>
</organism>
<evidence type="ECO:0000313" key="3">
    <source>
        <dbReference type="Proteomes" id="UP000591131"/>
    </source>
</evidence>
<evidence type="ECO:0000313" key="2">
    <source>
        <dbReference type="EMBL" id="KAF4652915.1"/>
    </source>
</evidence>
<evidence type="ECO:0000256" key="1">
    <source>
        <dbReference type="SAM" id="MobiDB-lite"/>
    </source>
</evidence>
<dbReference type="EMBL" id="JAAPAO010000871">
    <property type="protein sequence ID" value="KAF4652915.1"/>
    <property type="molecule type" value="Genomic_DNA"/>
</dbReference>
<dbReference type="OrthoDB" id="411372at2759"/>
<dbReference type="AlphaFoldDB" id="A0A7J6KZY7"/>
<protein>
    <submittedName>
        <fullName evidence="2">Uncharacterized protein</fullName>
    </submittedName>
</protein>
<accession>A0A7J6KZY7</accession>
<feature type="compositionally biased region" description="Low complexity" evidence="1">
    <location>
        <begin position="477"/>
        <end position="489"/>
    </location>
</feature>
<name>A0A7J6KZY7_PERCH</name>